<evidence type="ECO:0000313" key="6">
    <source>
        <dbReference type="EMBL" id="KAJ5546970.1"/>
    </source>
</evidence>
<protein>
    <recommendedName>
        <fullName evidence="8">GED domain-containing protein</fullName>
    </recommendedName>
</protein>
<dbReference type="Gene3D" id="3.40.50.300">
    <property type="entry name" value="P-loop containing nucleotide triphosphate hydrolases"/>
    <property type="match status" value="1"/>
</dbReference>
<dbReference type="GO" id="GO:0016020">
    <property type="term" value="C:membrane"/>
    <property type="evidence" value="ECO:0007669"/>
    <property type="project" value="TreeGrafter"/>
</dbReference>
<reference evidence="6 7" key="1">
    <citation type="journal article" date="2023" name="IMA Fungus">
        <title>Comparative genomic study of the Penicillium genus elucidates a diverse pangenome and 15 lateral gene transfer events.</title>
        <authorList>
            <person name="Petersen C."/>
            <person name="Sorensen T."/>
            <person name="Nielsen M.R."/>
            <person name="Sondergaard T.E."/>
            <person name="Sorensen J.L."/>
            <person name="Fitzpatrick D.A."/>
            <person name="Frisvad J.C."/>
            <person name="Nielsen K.L."/>
        </authorList>
    </citation>
    <scope>NUCLEOTIDE SEQUENCE [LARGE SCALE GENOMIC DNA]</scope>
    <source>
        <strain evidence="6 7">IBT 35679</strain>
    </source>
</reference>
<dbReference type="PROSITE" id="PS51718">
    <property type="entry name" value="G_DYNAMIN_2"/>
    <property type="match status" value="1"/>
</dbReference>
<evidence type="ECO:0000259" key="5">
    <source>
        <dbReference type="PROSITE" id="PS51718"/>
    </source>
</evidence>
<feature type="region of interest" description="Disordered" evidence="3">
    <location>
        <begin position="1"/>
        <end position="53"/>
    </location>
</feature>
<organism evidence="6 7">
    <name type="scientific">Penicillium frequentans</name>
    <dbReference type="NCBI Taxonomy" id="3151616"/>
    <lineage>
        <taxon>Eukaryota</taxon>
        <taxon>Fungi</taxon>
        <taxon>Dikarya</taxon>
        <taxon>Ascomycota</taxon>
        <taxon>Pezizomycotina</taxon>
        <taxon>Eurotiomycetes</taxon>
        <taxon>Eurotiomycetidae</taxon>
        <taxon>Eurotiales</taxon>
        <taxon>Aspergillaceae</taxon>
        <taxon>Penicillium</taxon>
    </lineage>
</organism>
<dbReference type="EMBL" id="JAQIZZ010000003">
    <property type="protein sequence ID" value="KAJ5546970.1"/>
    <property type="molecule type" value="Genomic_DNA"/>
</dbReference>
<evidence type="ECO:0000256" key="2">
    <source>
        <dbReference type="ARBA" id="ARBA00023134"/>
    </source>
</evidence>
<dbReference type="GO" id="GO:0000266">
    <property type="term" value="P:mitochondrial fission"/>
    <property type="evidence" value="ECO:0007669"/>
    <property type="project" value="TreeGrafter"/>
</dbReference>
<dbReference type="GO" id="GO:0003924">
    <property type="term" value="F:GTPase activity"/>
    <property type="evidence" value="ECO:0007669"/>
    <property type="project" value="InterPro"/>
</dbReference>
<dbReference type="Proteomes" id="UP001220324">
    <property type="component" value="Unassembled WGS sequence"/>
</dbReference>
<dbReference type="GO" id="GO:0008017">
    <property type="term" value="F:microtubule binding"/>
    <property type="evidence" value="ECO:0007669"/>
    <property type="project" value="TreeGrafter"/>
</dbReference>
<keyword evidence="7" id="KW-1185">Reference proteome</keyword>
<dbReference type="InterPro" id="IPR000375">
    <property type="entry name" value="Dynamin_stalk"/>
</dbReference>
<dbReference type="GO" id="GO:0006897">
    <property type="term" value="P:endocytosis"/>
    <property type="evidence" value="ECO:0007669"/>
    <property type="project" value="TreeGrafter"/>
</dbReference>
<dbReference type="SUPFAM" id="SSF52540">
    <property type="entry name" value="P-loop containing nucleoside triphosphate hydrolases"/>
    <property type="match status" value="1"/>
</dbReference>
<keyword evidence="2" id="KW-0342">GTP-binding</keyword>
<dbReference type="GO" id="GO:0048312">
    <property type="term" value="P:intracellular distribution of mitochondria"/>
    <property type="evidence" value="ECO:0007669"/>
    <property type="project" value="TreeGrafter"/>
</dbReference>
<dbReference type="PROSITE" id="PS51388">
    <property type="entry name" value="GED"/>
    <property type="match status" value="1"/>
</dbReference>
<dbReference type="Pfam" id="PF01031">
    <property type="entry name" value="Dynamin_M"/>
    <property type="match status" value="1"/>
</dbReference>
<evidence type="ECO:0000256" key="1">
    <source>
        <dbReference type="ARBA" id="ARBA00022741"/>
    </source>
</evidence>
<dbReference type="Pfam" id="PF00350">
    <property type="entry name" value="Dynamin_N"/>
    <property type="match status" value="1"/>
</dbReference>
<dbReference type="InterPro" id="IPR045063">
    <property type="entry name" value="Dynamin_N"/>
</dbReference>
<feature type="domain" description="GED" evidence="4">
    <location>
        <begin position="628"/>
        <end position="720"/>
    </location>
</feature>
<dbReference type="PRINTS" id="PR00195">
    <property type="entry name" value="DYNAMIN"/>
</dbReference>
<dbReference type="PANTHER" id="PTHR11566:SF21">
    <property type="entry name" value="DYNAMIN RELATED PROTEIN 1, ISOFORM A"/>
    <property type="match status" value="1"/>
</dbReference>
<dbReference type="PANTHER" id="PTHR11566">
    <property type="entry name" value="DYNAMIN"/>
    <property type="match status" value="1"/>
</dbReference>
<dbReference type="GO" id="GO:0005874">
    <property type="term" value="C:microtubule"/>
    <property type="evidence" value="ECO:0007669"/>
    <property type="project" value="TreeGrafter"/>
</dbReference>
<evidence type="ECO:0000259" key="4">
    <source>
        <dbReference type="PROSITE" id="PS51388"/>
    </source>
</evidence>
<accession>A0AAD6D0U7</accession>
<dbReference type="GO" id="GO:0005525">
    <property type="term" value="F:GTP binding"/>
    <property type="evidence" value="ECO:0007669"/>
    <property type="project" value="InterPro"/>
</dbReference>
<dbReference type="CDD" id="cd08771">
    <property type="entry name" value="DLP_1"/>
    <property type="match status" value="1"/>
</dbReference>
<comment type="caution">
    <text evidence="6">The sequence shown here is derived from an EMBL/GenBank/DDBJ whole genome shotgun (WGS) entry which is preliminary data.</text>
</comment>
<dbReference type="GO" id="GO:0005739">
    <property type="term" value="C:mitochondrion"/>
    <property type="evidence" value="ECO:0007669"/>
    <property type="project" value="TreeGrafter"/>
</dbReference>
<dbReference type="SMART" id="SM00053">
    <property type="entry name" value="DYNc"/>
    <property type="match status" value="1"/>
</dbReference>
<proteinExistence type="predicted"/>
<feature type="domain" description="Dynamin-type G" evidence="5">
    <location>
        <begin position="83"/>
        <end position="375"/>
    </location>
</feature>
<name>A0AAD6D0U7_9EURO</name>
<evidence type="ECO:0000256" key="3">
    <source>
        <dbReference type="SAM" id="MobiDB-lite"/>
    </source>
</evidence>
<feature type="compositionally biased region" description="Basic and acidic residues" evidence="3">
    <location>
        <begin position="7"/>
        <end position="18"/>
    </location>
</feature>
<dbReference type="InterPro" id="IPR022812">
    <property type="entry name" value="Dynamin"/>
</dbReference>
<evidence type="ECO:0008006" key="8">
    <source>
        <dbReference type="Google" id="ProtNLM"/>
    </source>
</evidence>
<dbReference type="AlphaFoldDB" id="A0AAD6D0U7"/>
<dbReference type="InterPro" id="IPR027417">
    <property type="entry name" value="P-loop_NTPase"/>
</dbReference>
<dbReference type="InterPro" id="IPR001401">
    <property type="entry name" value="Dynamin_GTPase"/>
</dbReference>
<dbReference type="InterPro" id="IPR020850">
    <property type="entry name" value="GED_dom"/>
</dbReference>
<dbReference type="GO" id="GO:0016559">
    <property type="term" value="P:peroxisome fission"/>
    <property type="evidence" value="ECO:0007669"/>
    <property type="project" value="TreeGrafter"/>
</dbReference>
<dbReference type="InterPro" id="IPR030381">
    <property type="entry name" value="G_DYNAMIN_dom"/>
</dbReference>
<gene>
    <name evidence="6" type="ORF">N7494_004555</name>
</gene>
<evidence type="ECO:0000313" key="7">
    <source>
        <dbReference type="Proteomes" id="UP001220324"/>
    </source>
</evidence>
<keyword evidence="1" id="KW-0547">Nucleotide-binding</keyword>
<sequence length="720" mass="82282">MSASTVPKDKQASSHDTEADTQLDESVSTHDEGDEDGSAENPTPESDDESDEEVLRNIGSVKGEELLAFFDEVRNAYQIDTSSLSLPQLVAVGGTSCGKSSLLQALTKLPFPVDNGICTLFATETTIHRCDPSKDPHYTITIDTKGVGAPFLPRKYSNESWASVSHHLKEDLEDVFAKQHAQNKTPGGHDGNAGRGRLHEQVMRVNVYKHDQAHFSVVDIPGLISGGSRADQKLSESLARQYMSNPRAIVLAVMPAVDDIHNQAVLRLAREEGAMSRTIGVITKCDMLQKNDEPKTIELLKNQKPDYKLDLGWFAVRNRTTEEVENGLTYRERDDKEHRLFSQRPWSSLNGFVGIDNLNERLADTLYKHVKKSFPRVQKDIIRKLREAKEDLDMLGPSRDSERMQSLYLDDIQRQYKDLAQKLLAGMYEENRPLEDPSRLRNHLRKLHEEFRNNIEQHGMEMEYPSDEEIATRIAGLEPSDPDWEARIMAKNDIFAWILRIWNENRGDALSHKPPHYLDEILWKNQIQSWGKFAHEYFHEALELVQAFSDSLLKDVCPDSLIRGKIHQSLEGLKIEATFRGKQELGMIVSEVGIMKSCHRNYKGNLDTRQKQLNFTLQNFGDNKLRHVFATNLNLSEFQKMAQWRFIDNLIIQVVERHLLGASGLVYCFSTEWVRNLPSDQLDYLVGEDERRKETRANLETQIRDLGEILRQAEALQTKR</sequence>